<evidence type="ECO:0000256" key="2">
    <source>
        <dbReference type="SAM" id="SignalP"/>
    </source>
</evidence>
<evidence type="ECO:0000313" key="3">
    <source>
        <dbReference type="EMBL" id="RRT52225.1"/>
    </source>
</evidence>
<proteinExistence type="predicted"/>
<feature type="region of interest" description="Disordered" evidence="1">
    <location>
        <begin position="133"/>
        <end position="177"/>
    </location>
</feature>
<sequence>MMGLNKTTVRLRYLINWLVTSLLQLRLVDPAGGNDLPLVRIYGPKIKYQRGAAVAFNVKDGSGAIIKAATVQKLAEKNGICLGIGVLTNSRRRDSKNAVIRVEVVTASLGFLTNFEDVYRIATEGTLRELTARSRADRQVRGPKERRCRRRRGPETDAGRRRGTGGGDRGDEDLEAASIDLEIDPRHAIRSNRREIVCEHCGTMRRAFRVLEGAERTKAERGQWRRKPGCFKDLRL</sequence>
<gene>
    <name evidence="3" type="ORF">B296_00048925</name>
</gene>
<keyword evidence="2" id="KW-0732">Signal</keyword>
<protein>
    <submittedName>
        <fullName evidence="3">Uncharacterized protein</fullName>
    </submittedName>
</protein>
<dbReference type="Proteomes" id="UP000287651">
    <property type="component" value="Unassembled WGS sequence"/>
</dbReference>
<dbReference type="Gene3D" id="3.90.1150.10">
    <property type="entry name" value="Aspartate Aminotransferase, domain 1"/>
    <property type="match status" value="1"/>
</dbReference>
<feature type="compositionally biased region" description="Basic and acidic residues" evidence="1">
    <location>
        <begin position="133"/>
        <end position="145"/>
    </location>
</feature>
<evidence type="ECO:0000256" key="1">
    <source>
        <dbReference type="SAM" id="MobiDB-lite"/>
    </source>
</evidence>
<dbReference type="InterPro" id="IPR015422">
    <property type="entry name" value="PyrdxlP-dep_Trfase_small"/>
</dbReference>
<accession>A0A426YKE2</accession>
<name>A0A426YKE2_ENSVE</name>
<feature type="chain" id="PRO_5019148909" evidence="2">
    <location>
        <begin position="34"/>
        <end position="236"/>
    </location>
</feature>
<evidence type="ECO:0000313" key="4">
    <source>
        <dbReference type="Proteomes" id="UP000287651"/>
    </source>
</evidence>
<comment type="caution">
    <text evidence="3">The sequence shown here is derived from an EMBL/GenBank/DDBJ whole genome shotgun (WGS) entry which is preliminary data.</text>
</comment>
<dbReference type="AlphaFoldDB" id="A0A426YKE2"/>
<reference evidence="3 4" key="1">
    <citation type="journal article" date="2014" name="Agronomy (Basel)">
        <title>A Draft Genome Sequence for Ensete ventricosum, the Drought-Tolerant Tree Against Hunger.</title>
        <authorList>
            <person name="Harrison J."/>
            <person name="Moore K.A."/>
            <person name="Paszkiewicz K."/>
            <person name="Jones T."/>
            <person name="Grant M."/>
            <person name="Ambacheew D."/>
            <person name="Muzemil S."/>
            <person name="Studholme D.J."/>
        </authorList>
    </citation>
    <scope>NUCLEOTIDE SEQUENCE [LARGE SCALE GENOMIC DNA]</scope>
</reference>
<feature type="signal peptide" evidence="2">
    <location>
        <begin position="1"/>
        <end position="33"/>
    </location>
</feature>
<organism evidence="3 4">
    <name type="scientific">Ensete ventricosum</name>
    <name type="common">Abyssinian banana</name>
    <name type="synonym">Musa ensete</name>
    <dbReference type="NCBI Taxonomy" id="4639"/>
    <lineage>
        <taxon>Eukaryota</taxon>
        <taxon>Viridiplantae</taxon>
        <taxon>Streptophyta</taxon>
        <taxon>Embryophyta</taxon>
        <taxon>Tracheophyta</taxon>
        <taxon>Spermatophyta</taxon>
        <taxon>Magnoliopsida</taxon>
        <taxon>Liliopsida</taxon>
        <taxon>Zingiberales</taxon>
        <taxon>Musaceae</taxon>
        <taxon>Ensete</taxon>
    </lineage>
</organism>
<dbReference type="EMBL" id="AMZH03011786">
    <property type="protein sequence ID" value="RRT52225.1"/>
    <property type="molecule type" value="Genomic_DNA"/>
</dbReference>